<protein>
    <recommendedName>
        <fullName evidence="2">Peptidase C14 caspase domain-containing protein</fullName>
    </recommendedName>
</protein>
<sequence length="688" mass="77523">MVHLFAYLVSIEQYADPEWPIVKGADRDTSRTVAYLNKLEVPQENVLVLTGQSATREAIITKFQEHLINNPKIKRGDPILFHFSGHGSRSAAPKGWKVIEDEEEEEEELRRQVEMIIPWDEGVEDLTGRKICGIPDRTIGALLSKVAKLHGDNITVVLDCCHSGHGTRGGNDSATKFFEEYSARGVDPLRTTPLREDIDQNILAEDLSSPKSFRRGGFSQSHGGNHVLMAACGQKESAMGNKNGGLLTTYWLDALQRDIYPRTYAELMKYVDKQLEPLRLKHPQFINQHPQCEGVVRDRLVFEETMMSSDYFPAERRKDLGENIVRIEAGEVQGIQQGTLFELHEMDNRLQSQRTMGSATAIEVNAADCIAEFAEGIVFDGSKCTALVLQHRYHLKYSVDDATQTSPAAKKTLALLRKSLSKTQPNVSSLAEEVPHGEAVDLVIKIDSSGEVILDRRDSFLRTLKTDPPRIQPDEMETANFPYILNAIARFNMHLALTNPKHPLIDNIEFSFHRLEQSGKIEEWDDDDPLLEPAEKIPFVDDEARFVQRDDDRYAFILDNKHPTPLYPYLVYFDPTTYEIATWYTPFEAQKATLPATQSLQIGASPEHQGSFQFFLPEGAELDTSFIKLVVLDSISKMDFMNQRPVLGTDEDGESIVKKGAQHRAGGQGAQTKGRWDSIIRILTVTRQ</sequence>
<reference evidence="3 4" key="1">
    <citation type="submission" date="2018-02" db="EMBL/GenBank/DDBJ databases">
        <title>Genome sequence of the basidiomycete white-rot fungus Phlebia centrifuga.</title>
        <authorList>
            <person name="Granchi Z."/>
            <person name="Peng M."/>
            <person name="de Vries R.P."/>
            <person name="Hilden K."/>
            <person name="Makela M.R."/>
            <person name="Grigoriev I."/>
            <person name="Riley R."/>
        </authorList>
    </citation>
    <scope>NUCLEOTIDE SEQUENCE [LARGE SCALE GENOMIC DNA]</scope>
    <source>
        <strain evidence="3 4">FBCC195</strain>
    </source>
</reference>
<evidence type="ECO:0000313" key="3">
    <source>
        <dbReference type="EMBL" id="PSR72690.1"/>
    </source>
</evidence>
<keyword evidence="4" id="KW-1185">Reference proteome</keyword>
<comment type="caution">
    <text evidence="3">The sequence shown here is derived from an EMBL/GenBank/DDBJ whole genome shotgun (WGS) entry which is preliminary data.</text>
</comment>
<dbReference type="EMBL" id="MLYV02001139">
    <property type="protein sequence ID" value="PSR72690.1"/>
    <property type="molecule type" value="Genomic_DNA"/>
</dbReference>
<dbReference type="OrthoDB" id="3223806at2759"/>
<dbReference type="Pfam" id="PF00656">
    <property type="entry name" value="Peptidase_C14"/>
    <property type="match status" value="1"/>
</dbReference>
<dbReference type="PANTHER" id="PTHR48104:SF30">
    <property type="entry name" value="METACASPASE-1"/>
    <property type="match status" value="1"/>
</dbReference>
<evidence type="ECO:0000313" key="4">
    <source>
        <dbReference type="Proteomes" id="UP000186601"/>
    </source>
</evidence>
<dbReference type="PANTHER" id="PTHR48104">
    <property type="entry name" value="METACASPASE-4"/>
    <property type="match status" value="1"/>
</dbReference>
<dbReference type="InterPro" id="IPR011600">
    <property type="entry name" value="Pept_C14_caspase"/>
</dbReference>
<dbReference type="GO" id="GO:0006508">
    <property type="term" value="P:proteolysis"/>
    <property type="evidence" value="ECO:0007669"/>
    <property type="project" value="InterPro"/>
</dbReference>
<dbReference type="AlphaFoldDB" id="A0A2R6NK03"/>
<dbReference type="Gene3D" id="3.40.50.1460">
    <property type="match status" value="1"/>
</dbReference>
<gene>
    <name evidence="3" type="ORF">PHLCEN_2v11385</name>
</gene>
<name>A0A2R6NK03_9APHY</name>
<dbReference type="GO" id="GO:0005737">
    <property type="term" value="C:cytoplasm"/>
    <property type="evidence" value="ECO:0007669"/>
    <property type="project" value="TreeGrafter"/>
</dbReference>
<dbReference type="Proteomes" id="UP000186601">
    <property type="component" value="Unassembled WGS sequence"/>
</dbReference>
<evidence type="ECO:0000256" key="1">
    <source>
        <dbReference type="ARBA" id="ARBA00009005"/>
    </source>
</evidence>
<dbReference type="GO" id="GO:0004197">
    <property type="term" value="F:cysteine-type endopeptidase activity"/>
    <property type="evidence" value="ECO:0007669"/>
    <property type="project" value="InterPro"/>
</dbReference>
<evidence type="ECO:0000259" key="2">
    <source>
        <dbReference type="Pfam" id="PF00656"/>
    </source>
</evidence>
<accession>A0A2R6NK03</accession>
<organism evidence="3 4">
    <name type="scientific">Hermanssonia centrifuga</name>
    <dbReference type="NCBI Taxonomy" id="98765"/>
    <lineage>
        <taxon>Eukaryota</taxon>
        <taxon>Fungi</taxon>
        <taxon>Dikarya</taxon>
        <taxon>Basidiomycota</taxon>
        <taxon>Agaricomycotina</taxon>
        <taxon>Agaricomycetes</taxon>
        <taxon>Polyporales</taxon>
        <taxon>Meruliaceae</taxon>
        <taxon>Hermanssonia</taxon>
    </lineage>
</organism>
<proteinExistence type="inferred from homology"/>
<dbReference type="InterPro" id="IPR050452">
    <property type="entry name" value="Metacaspase"/>
</dbReference>
<feature type="domain" description="Peptidase C14 caspase" evidence="2">
    <location>
        <begin position="5"/>
        <end position="293"/>
    </location>
</feature>
<comment type="similarity">
    <text evidence="1">Belongs to the peptidase C14B family.</text>
</comment>